<comment type="caution">
    <text evidence="1">The sequence shown here is derived from an EMBL/GenBank/DDBJ whole genome shotgun (WGS) entry which is preliminary data.</text>
</comment>
<reference evidence="1 2" key="1">
    <citation type="journal article" date="2014" name="PLoS Genet.">
        <title>Phylogenetically driven sequencing of extremely halophilic archaea reveals strategies for static and dynamic osmo-response.</title>
        <authorList>
            <person name="Becker E.A."/>
            <person name="Seitzer P.M."/>
            <person name="Tritt A."/>
            <person name="Larsen D."/>
            <person name="Krusor M."/>
            <person name="Yao A.I."/>
            <person name="Wu D."/>
            <person name="Madern D."/>
            <person name="Eisen J.A."/>
            <person name="Darling A.E."/>
            <person name="Facciotti M.T."/>
        </authorList>
    </citation>
    <scope>NUCLEOTIDE SEQUENCE [LARGE SCALE GENOMIC DNA]</scope>
    <source>
        <strain evidence="1 2">JCM 14089</strain>
    </source>
</reference>
<evidence type="ECO:0000313" key="1">
    <source>
        <dbReference type="EMBL" id="ELY45064.1"/>
    </source>
</evidence>
<gene>
    <name evidence="1" type="ORF">C495_08985</name>
</gene>
<evidence type="ECO:0000313" key="2">
    <source>
        <dbReference type="Proteomes" id="UP000011661"/>
    </source>
</evidence>
<protein>
    <submittedName>
        <fullName evidence="1">Uncharacterized protein</fullName>
    </submittedName>
</protein>
<proteinExistence type="predicted"/>
<dbReference type="AlphaFoldDB" id="L9W6I7"/>
<organism evidence="1 2">
    <name type="scientific">Natronorubrum sulfidifaciens JCM 14089</name>
    <dbReference type="NCBI Taxonomy" id="1230460"/>
    <lineage>
        <taxon>Archaea</taxon>
        <taxon>Methanobacteriati</taxon>
        <taxon>Methanobacteriota</taxon>
        <taxon>Stenosarchaea group</taxon>
        <taxon>Halobacteria</taxon>
        <taxon>Halobacteriales</taxon>
        <taxon>Natrialbaceae</taxon>
        <taxon>Natronorubrum</taxon>
    </lineage>
</organism>
<keyword evidence="2" id="KW-1185">Reference proteome</keyword>
<dbReference type="EMBL" id="AOHX01000037">
    <property type="protein sequence ID" value="ELY45064.1"/>
    <property type="molecule type" value="Genomic_DNA"/>
</dbReference>
<sequence>MSVRASIVTARPCVETRSGVAATRSSAGYRYIDIPDSRFCAVAHAFGSETTNVELPVSWSLRSTGTVMSSAERR</sequence>
<accession>L9W6I7</accession>
<name>L9W6I7_9EURY</name>
<dbReference type="Proteomes" id="UP000011661">
    <property type="component" value="Unassembled WGS sequence"/>
</dbReference>